<gene>
    <name evidence="4" type="ORF">AZF04_00185</name>
</gene>
<dbReference type="GO" id="GO:0036424">
    <property type="term" value="F:L-phosphoserine phosphatase activity"/>
    <property type="evidence" value="ECO:0007669"/>
    <property type="project" value="UniProtKB-UniRule"/>
</dbReference>
<dbReference type="SFLD" id="SFLDG01129">
    <property type="entry name" value="C1.5:_HAD__Beta-PGM__Phosphata"/>
    <property type="match status" value="1"/>
</dbReference>
<comment type="pathway">
    <text evidence="3">Amino-acid biosynthesis; L-serine biosynthesis; L-serine from 3-phospho-D-glycerate: step 3/3.</text>
</comment>
<dbReference type="NCBIfam" id="TIGR01549">
    <property type="entry name" value="HAD-SF-IA-v1"/>
    <property type="match status" value="1"/>
</dbReference>
<dbReference type="SUPFAM" id="SSF56784">
    <property type="entry name" value="HAD-like"/>
    <property type="match status" value="1"/>
</dbReference>
<sequence length="260" mass="29722">MIKAIFFDLDDTLLWDKKSVATALYNTCLLAAEKYDLDVNLFEQEVRKNAQAIYGQYDTFPFTQMIGINPFEGLWGKFEDKGIDFNKMKEIAPDYQKRVWRAALNAFHIEDADFAETLAETFPEERKKNPFVYEESYSVLEKLQGKYRLLLLTNGSPQLQNIKLTITPEIAPFFEKIIISGQFGKGKPDPSIFEHALEEMGLVASEVLMVGDNLNTDILGANRTGIQSVWINREEMKATDVNPTFEIHSLHDLFSILSEC</sequence>
<accession>A0A162F4I4</accession>
<dbReference type="InterPro" id="IPR023214">
    <property type="entry name" value="HAD_sf"/>
</dbReference>
<dbReference type="RefSeq" id="WP_061947040.1">
    <property type="nucleotide sequence ID" value="NZ_LTAO01000001.1"/>
</dbReference>
<dbReference type="AlphaFoldDB" id="A0A162F4I4"/>
<comment type="cofactor">
    <cofactor evidence="3">
        <name>Mg(2+)</name>
        <dbReference type="ChEBI" id="CHEBI:18420"/>
    </cofactor>
    <cofactor evidence="3">
        <name>Co(2+)</name>
        <dbReference type="ChEBI" id="CHEBI:48828"/>
    </cofactor>
</comment>
<dbReference type="Gene3D" id="1.20.120.1600">
    <property type="match status" value="1"/>
</dbReference>
<keyword evidence="3" id="KW-0028">Amino-acid biosynthesis</keyword>
<dbReference type="Gene3D" id="3.40.50.1000">
    <property type="entry name" value="HAD superfamily/HAD-like"/>
    <property type="match status" value="1"/>
</dbReference>
<keyword evidence="5" id="KW-1185">Reference proteome</keyword>
<comment type="catalytic activity">
    <reaction evidence="3">
        <text>O-phospho-L-serine + H2O = L-serine + phosphate</text>
        <dbReference type="Rhea" id="RHEA:21208"/>
        <dbReference type="ChEBI" id="CHEBI:15377"/>
        <dbReference type="ChEBI" id="CHEBI:33384"/>
        <dbReference type="ChEBI" id="CHEBI:43474"/>
        <dbReference type="ChEBI" id="CHEBI:57524"/>
        <dbReference type="EC" id="3.1.3.3"/>
    </reaction>
</comment>
<dbReference type="Pfam" id="PF00702">
    <property type="entry name" value="Hydrolase"/>
    <property type="match status" value="1"/>
</dbReference>
<dbReference type="InterPro" id="IPR006439">
    <property type="entry name" value="HAD-SF_hydro_IA"/>
</dbReference>
<keyword evidence="3" id="KW-0718">Serine biosynthesis</keyword>
<organism evidence="4 5">
    <name type="scientific">Alkalihalobacillus trypoxylicola</name>
    <dbReference type="NCBI Taxonomy" id="519424"/>
    <lineage>
        <taxon>Bacteria</taxon>
        <taxon>Bacillati</taxon>
        <taxon>Bacillota</taxon>
        <taxon>Bacilli</taxon>
        <taxon>Bacillales</taxon>
        <taxon>Bacillaceae</taxon>
        <taxon>Alkalihalobacillus</taxon>
    </lineage>
</organism>
<comment type="function">
    <text evidence="3">Catalyzes the last step of the phosphorylated serine biosynthetic pathway, i.e. dephosphorylation of O-phospho-L-serine to form L-serine.</text>
</comment>
<evidence type="ECO:0000256" key="1">
    <source>
        <dbReference type="ARBA" id="ARBA00022801"/>
    </source>
</evidence>
<dbReference type="InterPro" id="IPR044266">
    <property type="entry name" value="PSP_YsaA"/>
</dbReference>
<dbReference type="EMBL" id="LTAO01000001">
    <property type="protein sequence ID" value="KYG34789.1"/>
    <property type="molecule type" value="Genomic_DNA"/>
</dbReference>
<dbReference type="InterPro" id="IPR051400">
    <property type="entry name" value="HAD-like_hydrolase"/>
</dbReference>
<comment type="similarity">
    <text evidence="3">Belongs to the HAD-like hydrolase superfamily.</text>
</comment>
<evidence type="ECO:0000256" key="2">
    <source>
        <dbReference type="ARBA" id="ARBA00022842"/>
    </source>
</evidence>
<dbReference type="SFLD" id="SFLDS00003">
    <property type="entry name" value="Haloacid_Dehalogenase"/>
    <property type="match status" value="1"/>
</dbReference>
<dbReference type="HAMAP" id="MF_02240">
    <property type="entry name" value="PSP"/>
    <property type="match status" value="1"/>
</dbReference>
<dbReference type="OrthoDB" id="9809962at2"/>
<dbReference type="GO" id="GO:0006564">
    <property type="term" value="P:L-serine biosynthetic process"/>
    <property type="evidence" value="ECO:0007669"/>
    <property type="project" value="UniProtKB-UniRule"/>
</dbReference>
<evidence type="ECO:0000313" key="4">
    <source>
        <dbReference type="EMBL" id="KYG34789.1"/>
    </source>
</evidence>
<evidence type="ECO:0000256" key="3">
    <source>
        <dbReference type="HAMAP-Rule" id="MF_02240"/>
    </source>
</evidence>
<dbReference type="PANTHER" id="PTHR46470">
    <property type="entry name" value="N-ACYLNEURAMINATE-9-PHOSPHATASE"/>
    <property type="match status" value="1"/>
</dbReference>
<comment type="caution">
    <text evidence="4">The sequence shown here is derived from an EMBL/GenBank/DDBJ whole genome shotgun (WGS) entry which is preliminary data.</text>
</comment>
<dbReference type="STRING" id="519424.AZF04_00185"/>
<dbReference type="NCBIfam" id="TIGR01509">
    <property type="entry name" value="HAD-SF-IA-v3"/>
    <property type="match status" value="1"/>
</dbReference>
<keyword evidence="3" id="KW-0170">Cobalt</keyword>
<proteinExistence type="inferred from homology"/>
<keyword evidence="1 3" id="KW-0378">Hydrolase</keyword>
<keyword evidence="2 3" id="KW-0460">Magnesium</keyword>
<protein>
    <recommendedName>
        <fullName evidence="3">Phosphoserine phosphatase</fullName>
        <shortName evidence="3">PSP</shortName>
        <ecNumber evidence="3">3.1.3.3</ecNumber>
    </recommendedName>
</protein>
<dbReference type="InterPro" id="IPR036412">
    <property type="entry name" value="HAD-like_sf"/>
</dbReference>
<name>A0A162F4I4_9BACI</name>
<dbReference type="EC" id="3.1.3.3" evidence="3"/>
<dbReference type="Proteomes" id="UP000075806">
    <property type="component" value="Unassembled WGS sequence"/>
</dbReference>
<dbReference type="PANTHER" id="PTHR46470:SF3">
    <property type="entry name" value="N-ACYLNEURAMINATE-9-PHOSPHATASE"/>
    <property type="match status" value="1"/>
</dbReference>
<evidence type="ECO:0000313" key="5">
    <source>
        <dbReference type="Proteomes" id="UP000075806"/>
    </source>
</evidence>
<reference evidence="4" key="1">
    <citation type="submission" date="2016-02" db="EMBL/GenBank/DDBJ databases">
        <title>Genome sequence of Bacillus trypoxylicola KCTC 13244(T).</title>
        <authorList>
            <person name="Jeong H."/>
            <person name="Park S.-H."/>
            <person name="Choi S.-K."/>
        </authorList>
    </citation>
    <scope>NUCLEOTIDE SEQUENCE [LARGE SCALE GENOMIC DNA]</scope>
    <source>
        <strain evidence="4">KCTC 13244</strain>
    </source>
</reference>
<comment type="catalytic activity">
    <reaction evidence="3">
        <text>O-phospho-D-serine + H2O = D-serine + phosphate</text>
        <dbReference type="Rhea" id="RHEA:24873"/>
        <dbReference type="ChEBI" id="CHEBI:15377"/>
        <dbReference type="ChEBI" id="CHEBI:35247"/>
        <dbReference type="ChEBI" id="CHEBI:43474"/>
        <dbReference type="ChEBI" id="CHEBI:58680"/>
        <dbReference type="EC" id="3.1.3.3"/>
    </reaction>
</comment>